<dbReference type="AlphaFoldDB" id="G0N1G9"/>
<sequence>MEPNGLNLLQMPEDIMGLILNKLDMSDILILRKTCHHLRNLVDDLHPEPKIVSTCIIVDRDWIRFEINRGQDGRPRRNMIRIKYFVTKKPENGREVCKMLWFRGDRRGVAFVDDADYITPFCRDFETFFGGRIFEFSKKPKNPTRFQDFSLNFEFAPPDIQTLLSFLESTLKNRLRPLRVKEFLAVGCEKSHVLQILPLFEPKTLEKISIWRMVSPNLDGLSELEQWKMAKNLLLTDVRLGARLPEFKDFEWIHIKLEDVKVEEVLEVKEAILNSTCNTTGRVWFDKCDAEQYFQETYGLPFIDMDEGPRSWFFKCANKKSTLQISFYYRWLQFDLLEEAPRGALVY</sequence>
<dbReference type="Proteomes" id="UP000008068">
    <property type="component" value="Unassembled WGS sequence"/>
</dbReference>
<dbReference type="OMA" id="CMVILER"/>
<dbReference type="InterPro" id="IPR036047">
    <property type="entry name" value="F-box-like_dom_sf"/>
</dbReference>
<keyword evidence="3" id="KW-1185">Reference proteome</keyword>
<dbReference type="HOGENOM" id="CLU_030831_0_3_1"/>
<evidence type="ECO:0000313" key="3">
    <source>
        <dbReference type="Proteomes" id="UP000008068"/>
    </source>
</evidence>
<feature type="domain" description="F-box" evidence="1">
    <location>
        <begin position="5"/>
        <end position="65"/>
    </location>
</feature>
<evidence type="ECO:0000259" key="1">
    <source>
        <dbReference type="PROSITE" id="PS50181"/>
    </source>
</evidence>
<dbReference type="SMART" id="SM00256">
    <property type="entry name" value="FBOX"/>
    <property type="match status" value="1"/>
</dbReference>
<dbReference type="PANTHER" id="PTHR23015">
    <property type="entry name" value="UNCHARACTERIZED C.ELEGANS PROTEIN"/>
    <property type="match status" value="1"/>
</dbReference>
<dbReference type="Pfam" id="PF01827">
    <property type="entry name" value="FTH"/>
    <property type="match status" value="1"/>
</dbReference>
<organism evidence="3">
    <name type="scientific">Caenorhabditis brenneri</name>
    <name type="common">Nematode worm</name>
    <dbReference type="NCBI Taxonomy" id="135651"/>
    <lineage>
        <taxon>Eukaryota</taxon>
        <taxon>Metazoa</taxon>
        <taxon>Ecdysozoa</taxon>
        <taxon>Nematoda</taxon>
        <taxon>Chromadorea</taxon>
        <taxon>Rhabditida</taxon>
        <taxon>Rhabditina</taxon>
        <taxon>Rhabditomorpha</taxon>
        <taxon>Rhabditoidea</taxon>
        <taxon>Rhabditidae</taxon>
        <taxon>Peloderinae</taxon>
        <taxon>Caenorhabditis</taxon>
    </lineage>
</organism>
<dbReference type="SUPFAM" id="SSF81383">
    <property type="entry name" value="F-box domain"/>
    <property type="match status" value="1"/>
</dbReference>
<dbReference type="PROSITE" id="PS50181">
    <property type="entry name" value="FBOX"/>
    <property type="match status" value="1"/>
</dbReference>
<evidence type="ECO:0000313" key="2">
    <source>
        <dbReference type="EMBL" id="EGT50165.1"/>
    </source>
</evidence>
<reference evidence="3" key="1">
    <citation type="submission" date="2011-07" db="EMBL/GenBank/DDBJ databases">
        <authorList>
            <consortium name="Caenorhabditis brenneri Sequencing and Analysis Consortium"/>
            <person name="Wilson R.K."/>
        </authorList>
    </citation>
    <scope>NUCLEOTIDE SEQUENCE [LARGE SCALE GENOMIC DNA]</scope>
    <source>
        <strain evidence="3">PB2801</strain>
    </source>
</reference>
<dbReference type="InParanoid" id="G0N1G9"/>
<proteinExistence type="predicted"/>
<dbReference type="Pfam" id="PF00646">
    <property type="entry name" value="F-box"/>
    <property type="match status" value="1"/>
</dbReference>
<gene>
    <name evidence="2" type="ORF">CAEBREN_00129</name>
</gene>
<dbReference type="CDD" id="cd22150">
    <property type="entry name" value="F-box_CeFBXA-like"/>
    <property type="match status" value="1"/>
</dbReference>
<protein>
    <recommendedName>
        <fullName evidence="1">F-box domain-containing protein</fullName>
    </recommendedName>
</protein>
<dbReference type="PANTHER" id="PTHR23015:SF4">
    <property type="entry name" value="DUF38 DOMAIN-CONTAINING PROTEIN-RELATED"/>
    <property type="match status" value="1"/>
</dbReference>
<dbReference type="InterPro" id="IPR002900">
    <property type="entry name" value="DUF38/FTH_CAE_spp"/>
</dbReference>
<accession>G0N1G9</accession>
<dbReference type="InterPro" id="IPR001810">
    <property type="entry name" value="F-box_dom"/>
</dbReference>
<dbReference type="InterPro" id="IPR040161">
    <property type="entry name" value="FB224"/>
</dbReference>
<dbReference type="eggNOG" id="ENOG502TJXD">
    <property type="taxonomic scope" value="Eukaryota"/>
</dbReference>
<name>G0N1G9_CAEBE</name>
<dbReference type="EMBL" id="GL379827">
    <property type="protein sequence ID" value="EGT50165.1"/>
    <property type="molecule type" value="Genomic_DNA"/>
</dbReference>
<dbReference type="GO" id="GO:0045087">
    <property type="term" value="P:innate immune response"/>
    <property type="evidence" value="ECO:0007669"/>
    <property type="project" value="TreeGrafter"/>
</dbReference>